<evidence type="ECO:0000313" key="3">
    <source>
        <dbReference type="Proteomes" id="UP001642409"/>
    </source>
</evidence>
<dbReference type="EMBL" id="CAXDID020000215">
    <property type="protein sequence ID" value="CAL6057709.1"/>
    <property type="molecule type" value="Genomic_DNA"/>
</dbReference>
<sequence>MIPQINDILLELNDRIVAATSQPCSKITFIAFADNTVRAYLQNDAGSLVRAGSQIAQDIHKCDSKIYSLVCHPFLPAFVVIGASNGSIIVWDAYNGRVARRDDLLSSDVTLVRWLGHGRILCAADAVGRVVVQAFDPLTSEMKAVQKVQRNGKIVAIEERTACTRNFYLNSPRPEGDADRIYPLIGSGPIEILVAWDRGDIVVINDAAKQKNLLVRVRCGHCDLSSWRLGRVRLRIHRMAREEDNPLQPSSNSSITVGLSPWDREKQLTCPPPAPRLKYSISFNSKQLWLNWTSSQPNSKISQARFSSQPGSESSFQ</sequence>
<dbReference type="InterPro" id="IPR015943">
    <property type="entry name" value="WD40/YVTN_repeat-like_dom_sf"/>
</dbReference>
<name>A0ABP1KCB1_9EUKA</name>
<protein>
    <submittedName>
        <fullName evidence="2">Intraflagellar_transport protein 140</fullName>
    </submittedName>
</protein>
<comment type="caution">
    <text evidence="2">The sequence shown here is derived from an EMBL/GenBank/DDBJ whole genome shotgun (WGS) entry which is preliminary data.</text>
</comment>
<keyword evidence="3" id="KW-1185">Reference proteome</keyword>
<dbReference type="InterPro" id="IPR036322">
    <property type="entry name" value="WD40_repeat_dom_sf"/>
</dbReference>
<evidence type="ECO:0000313" key="2">
    <source>
        <dbReference type="EMBL" id="CAL6057709.1"/>
    </source>
</evidence>
<evidence type="ECO:0000256" key="1">
    <source>
        <dbReference type="SAM" id="MobiDB-lite"/>
    </source>
</evidence>
<gene>
    <name evidence="2" type="ORF">HINF_LOCUS47638</name>
</gene>
<dbReference type="SUPFAM" id="SSF50978">
    <property type="entry name" value="WD40 repeat-like"/>
    <property type="match status" value="1"/>
</dbReference>
<dbReference type="Proteomes" id="UP001642409">
    <property type="component" value="Unassembled WGS sequence"/>
</dbReference>
<organism evidence="2 3">
    <name type="scientific">Hexamita inflata</name>
    <dbReference type="NCBI Taxonomy" id="28002"/>
    <lineage>
        <taxon>Eukaryota</taxon>
        <taxon>Metamonada</taxon>
        <taxon>Diplomonadida</taxon>
        <taxon>Hexamitidae</taxon>
        <taxon>Hexamitinae</taxon>
        <taxon>Hexamita</taxon>
    </lineage>
</organism>
<dbReference type="Gene3D" id="2.130.10.10">
    <property type="entry name" value="YVTN repeat-like/Quinoprotein amine dehydrogenase"/>
    <property type="match status" value="1"/>
</dbReference>
<reference evidence="2 3" key="1">
    <citation type="submission" date="2024-07" db="EMBL/GenBank/DDBJ databases">
        <authorList>
            <person name="Akdeniz Z."/>
        </authorList>
    </citation>
    <scope>NUCLEOTIDE SEQUENCE [LARGE SCALE GENOMIC DNA]</scope>
</reference>
<accession>A0ABP1KCB1</accession>
<proteinExistence type="predicted"/>
<feature type="region of interest" description="Disordered" evidence="1">
    <location>
        <begin position="297"/>
        <end position="317"/>
    </location>
</feature>